<sequence>MRVRCVDQREVYAVVLRALWLWRKILDTNRWFDTLEPDRWQGTEQYERIKHPLHTRSLFCSGFTRHWTPALKLTTAQPSKDEKLTDAQYPPTKPTKSSAASHIRSHERVVFAPNTLQFRLESELRSTAGDGRGEDVGGLREGHKHVERHVPKRSEYGGLAV</sequence>
<dbReference type="Proteomes" id="UP000824881">
    <property type="component" value="Unassembled WGS sequence"/>
</dbReference>
<evidence type="ECO:0000313" key="2">
    <source>
        <dbReference type="Proteomes" id="UP000824881"/>
    </source>
</evidence>
<reference evidence="1 2" key="1">
    <citation type="journal article" date="2021" name="Appl. Environ. Microbiol.">
        <title>Genetic linkage and physical mapping for an oyster mushroom Pleurotus cornucopiae and QTL analysis for the trait cap color.</title>
        <authorList>
            <person name="Zhang Y."/>
            <person name="Gao W."/>
            <person name="Sonnenberg A."/>
            <person name="Chen Q."/>
            <person name="Zhang J."/>
            <person name="Huang C."/>
        </authorList>
    </citation>
    <scope>NUCLEOTIDE SEQUENCE [LARGE SCALE GENOMIC DNA]</scope>
    <source>
        <strain evidence="1">CCMSSC00406</strain>
    </source>
</reference>
<protein>
    <submittedName>
        <fullName evidence="1">Uncharacterized protein</fullName>
    </submittedName>
</protein>
<dbReference type="EMBL" id="WQMT02000008">
    <property type="protein sequence ID" value="KAG9219770.1"/>
    <property type="molecule type" value="Genomic_DNA"/>
</dbReference>
<name>A0ACB7INT9_PLECO</name>
<evidence type="ECO:0000313" key="1">
    <source>
        <dbReference type="EMBL" id="KAG9219770.1"/>
    </source>
</evidence>
<organism evidence="1 2">
    <name type="scientific">Pleurotus cornucopiae</name>
    <name type="common">Cornucopia mushroom</name>
    <dbReference type="NCBI Taxonomy" id="5321"/>
    <lineage>
        <taxon>Eukaryota</taxon>
        <taxon>Fungi</taxon>
        <taxon>Dikarya</taxon>
        <taxon>Basidiomycota</taxon>
        <taxon>Agaricomycotina</taxon>
        <taxon>Agaricomycetes</taxon>
        <taxon>Agaricomycetidae</taxon>
        <taxon>Agaricales</taxon>
        <taxon>Pleurotineae</taxon>
        <taxon>Pleurotaceae</taxon>
        <taxon>Pleurotus</taxon>
    </lineage>
</organism>
<keyword evidence="2" id="KW-1185">Reference proteome</keyword>
<proteinExistence type="predicted"/>
<comment type="caution">
    <text evidence="1">The sequence shown here is derived from an EMBL/GenBank/DDBJ whole genome shotgun (WGS) entry which is preliminary data.</text>
</comment>
<gene>
    <name evidence="1" type="ORF">CCMSSC00406_0008147</name>
</gene>
<accession>A0ACB7INT9</accession>